<dbReference type="EMBL" id="JFZB01000007">
    <property type="protein sequence ID" value="KFI28026.1"/>
    <property type="molecule type" value="Genomic_DNA"/>
</dbReference>
<keyword evidence="7" id="KW-1185">Reference proteome</keyword>
<reference evidence="6 7" key="1">
    <citation type="submission" date="2014-03" db="EMBL/GenBank/DDBJ databases">
        <title>Genome of Paenirhodobacter enshiensis DW2-9.</title>
        <authorList>
            <person name="Wang D."/>
            <person name="Wang G."/>
        </authorList>
    </citation>
    <scope>NUCLEOTIDE SEQUENCE [LARGE SCALE GENOMIC DNA]</scope>
    <source>
        <strain evidence="6 7">DW2-9</strain>
    </source>
</reference>
<dbReference type="InterPro" id="IPR006664">
    <property type="entry name" value="OMP_bac"/>
</dbReference>
<gene>
    <name evidence="6" type="ORF">CG50_13995</name>
</gene>
<dbReference type="Pfam" id="PF00691">
    <property type="entry name" value="OmpA"/>
    <property type="match status" value="1"/>
</dbReference>
<dbReference type="InterPro" id="IPR050330">
    <property type="entry name" value="Bact_OuterMem_StrucFunc"/>
</dbReference>
<sequence>MKSETIIAMALVAALAACSETGAVDDEAGSGMMPSFGSAVNSNSQAMANPRDVVISLTRKFASEAPNTVNFAFNSAVLDGAAQDALRRQAAWIRQYPDVTFRVYGYTDLVGTKAYNQALGMRRAQAVVAFLAAQGISKTRLEAVVSYGKTQPLVYAPGPNEQNRRAVTEVSGFTRSGSGMLMNGKYAAVIFDGYVKSATSTAGNTVQNQSSAGNLSAN</sequence>
<comment type="caution">
    <text evidence="6">The sequence shown here is derived from an EMBL/GenBank/DDBJ whole genome shotgun (WGS) entry which is preliminary data.</text>
</comment>
<organism evidence="6 7">
    <name type="scientific">Paenirhodobacter enshiensis</name>
    <dbReference type="NCBI Taxonomy" id="1105367"/>
    <lineage>
        <taxon>Bacteria</taxon>
        <taxon>Pseudomonadati</taxon>
        <taxon>Pseudomonadota</taxon>
        <taxon>Alphaproteobacteria</taxon>
        <taxon>Rhodobacterales</taxon>
        <taxon>Rhodobacter group</taxon>
        <taxon>Paenirhodobacter</taxon>
    </lineage>
</organism>
<evidence type="ECO:0000259" key="5">
    <source>
        <dbReference type="PROSITE" id="PS51123"/>
    </source>
</evidence>
<dbReference type="SUPFAM" id="SSF103088">
    <property type="entry name" value="OmpA-like"/>
    <property type="match status" value="1"/>
</dbReference>
<keyword evidence="3" id="KW-0998">Cell outer membrane</keyword>
<dbReference type="AlphaFoldDB" id="A0A086Y176"/>
<dbReference type="PROSITE" id="PS51123">
    <property type="entry name" value="OMPA_2"/>
    <property type="match status" value="1"/>
</dbReference>
<dbReference type="RefSeq" id="WP_036636307.1">
    <property type="nucleotide sequence ID" value="NZ_JFZB01000007.1"/>
</dbReference>
<dbReference type="PROSITE" id="PS51257">
    <property type="entry name" value="PROKAR_LIPOPROTEIN"/>
    <property type="match status" value="1"/>
</dbReference>
<dbReference type="InterPro" id="IPR036737">
    <property type="entry name" value="OmpA-like_sf"/>
</dbReference>
<name>A0A086Y176_9RHOB</name>
<evidence type="ECO:0000313" key="6">
    <source>
        <dbReference type="EMBL" id="KFI28026.1"/>
    </source>
</evidence>
<keyword evidence="2 4" id="KW-0472">Membrane</keyword>
<evidence type="ECO:0000256" key="3">
    <source>
        <dbReference type="ARBA" id="ARBA00023237"/>
    </source>
</evidence>
<evidence type="ECO:0000313" key="7">
    <source>
        <dbReference type="Proteomes" id="UP000028824"/>
    </source>
</evidence>
<dbReference type="CDD" id="cd07185">
    <property type="entry name" value="OmpA_C-like"/>
    <property type="match status" value="1"/>
</dbReference>
<dbReference type="PRINTS" id="PR01021">
    <property type="entry name" value="OMPADOMAIN"/>
</dbReference>
<comment type="subcellular location">
    <subcellularLocation>
        <location evidence="1">Cell outer membrane</location>
    </subcellularLocation>
</comment>
<dbReference type="OrthoDB" id="9810367at2"/>
<dbReference type="InterPro" id="IPR006665">
    <property type="entry name" value="OmpA-like"/>
</dbReference>
<dbReference type="Proteomes" id="UP000028824">
    <property type="component" value="Unassembled WGS sequence"/>
</dbReference>
<feature type="domain" description="OmpA-like" evidence="5">
    <location>
        <begin position="58"/>
        <end position="174"/>
    </location>
</feature>
<evidence type="ECO:0000256" key="2">
    <source>
        <dbReference type="ARBA" id="ARBA00023136"/>
    </source>
</evidence>
<dbReference type="STRING" id="1105367.CG50_13995"/>
<dbReference type="eggNOG" id="COG2885">
    <property type="taxonomic scope" value="Bacteria"/>
</dbReference>
<proteinExistence type="predicted"/>
<dbReference type="PANTHER" id="PTHR30329">
    <property type="entry name" value="STATOR ELEMENT OF FLAGELLAR MOTOR COMPLEX"/>
    <property type="match status" value="1"/>
</dbReference>
<protein>
    <recommendedName>
        <fullName evidence="5">OmpA-like domain-containing protein</fullName>
    </recommendedName>
</protein>
<evidence type="ECO:0000256" key="1">
    <source>
        <dbReference type="ARBA" id="ARBA00004442"/>
    </source>
</evidence>
<evidence type="ECO:0000256" key="4">
    <source>
        <dbReference type="PROSITE-ProRule" id="PRU00473"/>
    </source>
</evidence>
<dbReference type="GO" id="GO:0009279">
    <property type="term" value="C:cell outer membrane"/>
    <property type="evidence" value="ECO:0007669"/>
    <property type="project" value="UniProtKB-SubCell"/>
</dbReference>
<dbReference type="Gene3D" id="3.30.1330.60">
    <property type="entry name" value="OmpA-like domain"/>
    <property type="match status" value="1"/>
</dbReference>
<accession>A0A086Y176</accession>
<dbReference type="PANTHER" id="PTHR30329:SF21">
    <property type="entry name" value="LIPOPROTEIN YIAD-RELATED"/>
    <property type="match status" value="1"/>
</dbReference>